<accession>A0A0F8Z0J6</accession>
<feature type="compositionally biased region" description="Basic and acidic residues" evidence="1">
    <location>
        <begin position="100"/>
        <end position="111"/>
    </location>
</feature>
<feature type="non-terminal residue" evidence="2">
    <location>
        <position position="1"/>
    </location>
</feature>
<evidence type="ECO:0000313" key="2">
    <source>
        <dbReference type="EMBL" id="KKK87272.1"/>
    </source>
</evidence>
<comment type="caution">
    <text evidence="2">The sequence shown here is derived from an EMBL/GenBank/DDBJ whole genome shotgun (WGS) entry which is preliminary data.</text>
</comment>
<protein>
    <recommendedName>
        <fullName evidence="3">Lin1244/Lin1753-like N-terminal domain-containing protein</fullName>
    </recommendedName>
</protein>
<organism evidence="2">
    <name type="scientific">marine sediment metagenome</name>
    <dbReference type="NCBI Taxonomy" id="412755"/>
    <lineage>
        <taxon>unclassified sequences</taxon>
        <taxon>metagenomes</taxon>
        <taxon>ecological metagenomes</taxon>
    </lineage>
</organism>
<reference evidence="2" key="1">
    <citation type="journal article" date="2015" name="Nature">
        <title>Complex archaea that bridge the gap between prokaryotes and eukaryotes.</title>
        <authorList>
            <person name="Spang A."/>
            <person name="Saw J.H."/>
            <person name="Jorgensen S.L."/>
            <person name="Zaremba-Niedzwiedzka K."/>
            <person name="Martijn J."/>
            <person name="Lind A.E."/>
            <person name="van Eijk R."/>
            <person name="Schleper C."/>
            <person name="Guy L."/>
            <person name="Ettema T.J."/>
        </authorList>
    </citation>
    <scope>NUCLEOTIDE SEQUENCE</scope>
</reference>
<name>A0A0F8Z0J6_9ZZZZ</name>
<dbReference type="AlphaFoldDB" id="A0A0F8Z0J6"/>
<evidence type="ECO:0008006" key="3">
    <source>
        <dbReference type="Google" id="ProtNLM"/>
    </source>
</evidence>
<gene>
    <name evidence="2" type="ORF">LCGC14_2754870</name>
</gene>
<feature type="region of interest" description="Disordered" evidence="1">
    <location>
        <begin position="88"/>
        <end position="113"/>
    </location>
</feature>
<dbReference type="EMBL" id="LAZR01050476">
    <property type="protein sequence ID" value="KKK87272.1"/>
    <property type="molecule type" value="Genomic_DNA"/>
</dbReference>
<proteinExistence type="predicted"/>
<evidence type="ECO:0000256" key="1">
    <source>
        <dbReference type="SAM" id="MobiDB-lite"/>
    </source>
</evidence>
<sequence length="229" mass="26649">GLYWYCLELIAQNVEKHNLSFELEHDAEIISADVGIHYELVQEMMTYMVDLDLFEDTDGIITCLKLAARSDEYTQKLLRNNPIVPIVSRQSPDKVPPNRTEQKRLEKDNGRAPHTALDGFDEFWAVYPKKRKKKTALDIWRRKKPDASVLIADVRARIAGDKQWLKGFVPDPTTYLNGERWNDDMGDSTSAPKTTDDYALEFGMTRRSDEPDERFRIRVRDAMLVRERQ</sequence>